<evidence type="ECO:0000313" key="1">
    <source>
        <dbReference type="EMBL" id="ORZ37589.1"/>
    </source>
</evidence>
<sequence length="139" mass="14664">MPSAVSLPAYSAPAANDLSTSPVTPATMVDAVDLDQERRRSERIAAVAAQWQGMGTHGSTGVVFAPRSIPAPRNSIFVVAKLAKIRSEPALLDAYKSLLKFPATVAVGSSSLSDAATRRVRTLKSSVRAVNLAVDEWDS</sequence>
<comment type="caution">
    <text evidence="1">The sequence shown here is derived from an EMBL/GenBank/DDBJ whole genome shotgun (WGS) entry which is preliminary data.</text>
</comment>
<keyword evidence="2" id="KW-1185">Reference proteome</keyword>
<name>A0A1Y2HSS9_9FUNG</name>
<evidence type="ECO:0000313" key="2">
    <source>
        <dbReference type="Proteomes" id="UP000193411"/>
    </source>
</evidence>
<reference evidence="1 2" key="1">
    <citation type="submission" date="2016-07" db="EMBL/GenBank/DDBJ databases">
        <title>Pervasive Adenine N6-methylation of Active Genes in Fungi.</title>
        <authorList>
            <consortium name="DOE Joint Genome Institute"/>
            <person name="Mondo S.J."/>
            <person name="Dannebaum R.O."/>
            <person name="Kuo R.C."/>
            <person name="Labutti K."/>
            <person name="Haridas S."/>
            <person name="Kuo A."/>
            <person name="Salamov A."/>
            <person name="Ahrendt S.R."/>
            <person name="Lipzen A."/>
            <person name="Sullivan W."/>
            <person name="Andreopoulos W.B."/>
            <person name="Clum A."/>
            <person name="Lindquist E."/>
            <person name="Daum C."/>
            <person name="Ramamoorthy G.K."/>
            <person name="Gryganskyi A."/>
            <person name="Culley D."/>
            <person name="Magnuson J.K."/>
            <person name="James T.Y."/>
            <person name="O'Malley M.A."/>
            <person name="Stajich J.E."/>
            <person name="Spatafora J.W."/>
            <person name="Visel A."/>
            <person name="Grigoriev I.V."/>
        </authorList>
    </citation>
    <scope>NUCLEOTIDE SEQUENCE [LARGE SCALE GENOMIC DNA]</scope>
    <source>
        <strain evidence="1 2">PL171</strain>
    </source>
</reference>
<protein>
    <submittedName>
        <fullName evidence="1">Uncharacterized protein</fullName>
    </submittedName>
</protein>
<dbReference type="EMBL" id="MCFL01000012">
    <property type="protein sequence ID" value="ORZ37589.1"/>
    <property type="molecule type" value="Genomic_DNA"/>
</dbReference>
<dbReference type="Proteomes" id="UP000193411">
    <property type="component" value="Unassembled WGS sequence"/>
</dbReference>
<gene>
    <name evidence="1" type="ORF">BCR44DRAFT_347013</name>
</gene>
<organism evidence="1 2">
    <name type="scientific">Catenaria anguillulae PL171</name>
    <dbReference type="NCBI Taxonomy" id="765915"/>
    <lineage>
        <taxon>Eukaryota</taxon>
        <taxon>Fungi</taxon>
        <taxon>Fungi incertae sedis</taxon>
        <taxon>Blastocladiomycota</taxon>
        <taxon>Blastocladiomycetes</taxon>
        <taxon>Blastocladiales</taxon>
        <taxon>Catenariaceae</taxon>
        <taxon>Catenaria</taxon>
    </lineage>
</organism>
<accession>A0A1Y2HSS9</accession>
<proteinExistence type="predicted"/>
<feature type="non-terminal residue" evidence="1">
    <location>
        <position position="139"/>
    </location>
</feature>
<dbReference type="AlphaFoldDB" id="A0A1Y2HSS9"/>